<dbReference type="PANTHER" id="PTHR11049">
    <property type="entry name" value="ACYL COENZYME A THIOESTER HYDROLASE"/>
    <property type="match status" value="1"/>
</dbReference>
<dbReference type="PROSITE" id="PS51770">
    <property type="entry name" value="HOTDOG_ACOT"/>
    <property type="match status" value="2"/>
</dbReference>
<proteinExistence type="inferred from homology"/>
<reference evidence="5 6" key="1">
    <citation type="submission" date="2019-07" db="EMBL/GenBank/DDBJ databases">
        <title>Whole genome shotgun sequence of Kocuria flava NBRC 107626.</title>
        <authorList>
            <person name="Hosoyama A."/>
            <person name="Uohara A."/>
            <person name="Ohji S."/>
            <person name="Ichikawa N."/>
        </authorList>
    </citation>
    <scope>NUCLEOTIDE SEQUENCE [LARGE SCALE GENOMIC DNA]</scope>
    <source>
        <strain evidence="5 6">NBRC 107626</strain>
    </source>
</reference>
<protein>
    <submittedName>
        <fullName evidence="5">Acyl-CoA thioesterase</fullName>
    </submittedName>
</protein>
<evidence type="ECO:0000313" key="5">
    <source>
        <dbReference type="EMBL" id="GEO92028.1"/>
    </source>
</evidence>
<dbReference type="PANTHER" id="PTHR11049:SF16">
    <property type="entry name" value="PROTEIN VDLD"/>
    <property type="match status" value="1"/>
</dbReference>
<keyword evidence="2 3" id="KW-0378">Hydrolase</keyword>
<evidence type="ECO:0000256" key="1">
    <source>
        <dbReference type="ARBA" id="ARBA00010458"/>
    </source>
</evidence>
<feature type="domain" description="HotDog ACOT-type" evidence="4">
    <location>
        <begin position="11"/>
        <end position="123"/>
    </location>
</feature>
<keyword evidence="6" id="KW-1185">Reference proteome</keyword>
<name>A0ABQ0X319_9MICC</name>
<accession>A0ABQ0X319</accession>
<dbReference type="SUPFAM" id="SSF54637">
    <property type="entry name" value="Thioesterase/thiol ester dehydrase-isomerase"/>
    <property type="match status" value="2"/>
</dbReference>
<dbReference type="CDD" id="cd03442">
    <property type="entry name" value="BFIT_BACH"/>
    <property type="match status" value="2"/>
</dbReference>
<evidence type="ECO:0000259" key="4">
    <source>
        <dbReference type="PROSITE" id="PS51770"/>
    </source>
</evidence>
<dbReference type="Pfam" id="PF03061">
    <property type="entry name" value="4HBT"/>
    <property type="match status" value="2"/>
</dbReference>
<comment type="similarity">
    <text evidence="1">Belongs to the acyl coenzyme A hydrolase family.</text>
</comment>
<organism evidence="5 6">
    <name type="scientific">Kocuria flava</name>
    <dbReference type="NCBI Taxonomy" id="446860"/>
    <lineage>
        <taxon>Bacteria</taxon>
        <taxon>Bacillati</taxon>
        <taxon>Actinomycetota</taxon>
        <taxon>Actinomycetes</taxon>
        <taxon>Micrococcales</taxon>
        <taxon>Micrococcaceae</taxon>
        <taxon>Kocuria</taxon>
    </lineage>
</organism>
<dbReference type="EMBL" id="BJZR01000029">
    <property type="protein sequence ID" value="GEO92028.1"/>
    <property type="molecule type" value="Genomic_DNA"/>
</dbReference>
<comment type="caution">
    <text evidence="5">The sequence shown here is derived from an EMBL/GenBank/DDBJ whole genome shotgun (WGS) entry which is preliminary data.</text>
</comment>
<dbReference type="InterPro" id="IPR006683">
    <property type="entry name" value="Thioestr_dom"/>
</dbReference>
<dbReference type="Proteomes" id="UP000321155">
    <property type="component" value="Unassembled WGS sequence"/>
</dbReference>
<dbReference type="InterPro" id="IPR033120">
    <property type="entry name" value="HOTDOG_ACOT"/>
</dbReference>
<feature type="domain" description="HotDog ACOT-type" evidence="4">
    <location>
        <begin position="170"/>
        <end position="282"/>
    </location>
</feature>
<dbReference type="InterPro" id="IPR029069">
    <property type="entry name" value="HotDog_dom_sf"/>
</dbReference>
<dbReference type="InterPro" id="IPR040170">
    <property type="entry name" value="Cytosol_ACT"/>
</dbReference>
<gene>
    <name evidence="5" type="ORF">KFL01_13340</name>
</gene>
<evidence type="ECO:0000256" key="3">
    <source>
        <dbReference type="PROSITE-ProRule" id="PRU01106"/>
    </source>
</evidence>
<evidence type="ECO:0000256" key="2">
    <source>
        <dbReference type="ARBA" id="ARBA00022801"/>
    </source>
</evidence>
<dbReference type="Gene3D" id="3.10.129.10">
    <property type="entry name" value="Hotdog Thioesterase"/>
    <property type="match status" value="2"/>
</dbReference>
<evidence type="ECO:0000313" key="6">
    <source>
        <dbReference type="Proteomes" id="UP000321155"/>
    </source>
</evidence>
<sequence>MVRATLVGMAARDTAVLRFLAAPTDAGRTGTVDGGRVLEWIDKAAYACAVGWSRSYCVTAYVGNIHFDRPVCVGDMVEVVAKIVHTGRSSMHIRVEVASADPRAEGVVLKDTCLIIMVAVDGEGRPTPVPQWAPETEHERGQQAVTRRRIALRNRIEELMAEQKYTDEGTAEETVLRFLAAPTDINWGGKVHGGTAMRWIDEAAYVCGSRWAGRPVIAVYAGGVRFYRPMHIGHLVELRARLIHTAARGLHISVNCFSGDPATGQLQLTTNCLMVMVALDDEGHALPARPWEPVSQEDRDLDAFARELVRLRAEFPDSFQQVDPTVSRLPGA</sequence>